<reference evidence="1 2" key="1">
    <citation type="journal article" date="2019" name="Genome Biol. Evol.">
        <title>Insights into the evolution of the New World diploid cottons (Gossypium, subgenus Houzingenia) based on genome sequencing.</title>
        <authorList>
            <person name="Grover C.E."/>
            <person name="Arick M.A. 2nd"/>
            <person name="Thrash A."/>
            <person name="Conover J.L."/>
            <person name="Sanders W.S."/>
            <person name="Peterson D.G."/>
            <person name="Frelichowski J.E."/>
            <person name="Scheffler J.A."/>
            <person name="Scheffler B.E."/>
            <person name="Wendel J.F."/>
        </authorList>
    </citation>
    <scope>NUCLEOTIDE SEQUENCE [LARGE SCALE GENOMIC DNA]</scope>
    <source>
        <strain evidence="1">27</strain>
        <tissue evidence="1">Leaf</tissue>
    </source>
</reference>
<organism evidence="1 2">
    <name type="scientific">Gossypium davidsonii</name>
    <name type="common">Davidson's cotton</name>
    <name type="synonym">Gossypium klotzschianum subsp. davidsonii</name>
    <dbReference type="NCBI Taxonomy" id="34287"/>
    <lineage>
        <taxon>Eukaryota</taxon>
        <taxon>Viridiplantae</taxon>
        <taxon>Streptophyta</taxon>
        <taxon>Embryophyta</taxon>
        <taxon>Tracheophyta</taxon>
        <taxon>Spermatophyta</taxon>
        <taxon>Magnoliopsida</taxon>
        <taxon>eudicotyledons</taxon>
        <taxon>Gunneridae</taxon>
        <taxon>Pentapetalae</taxon>
        <taxon>rosids</taxon>
        <taxon>malvids</taxon>
        <taxon>Malvales</taxon>
        <taxon>Malvaceae</taxon>
        <taxon>Malvoideae</taxon>
        <taxon>Gossypium</taxon>
    </lineage>
</organism>
<keyword evidence="2" id="KW-1185">Reference proteome</keyword>
<proteinExistence type="predicted"/>
<evidence type="ECO:0000313" key="2">
    <source>
        <dbReference type="Proteomes" id="UP000593561"/>
    </source>
</evidence>
<comment type="caution">
    <text evidence="1">The sequence shown here is derived from an EMBL/GenBank/DDBJ whole genome shotgun (WGS) entry which is preliminary data.</text>
</comment>
<dbReference type="EMBL" id="JABFAC010251000">
    <property type="protein sequence ID" value="MBA0638671.1"/>
    <property type="molecule type" value="Genomic_DNA"/>
</dbReference>
<gene>
    <name evidence="1" type="ORF">Godav_005261</name>
</gene>
<protein>
    <submittedName>
        <fullName evidence="1">Uncharacterized protein</fullName>
    </submittedName>
</protein>
<accession>A0A7J8TKN1</accession>
<dbReference type="Proteomes" id="UP000593561">
    <property type="component" value="Unassembled WGS sequence"/>
</dbReference>
<evidence type="ECO:0000313" key="1">
    <source>
        <dbReference type="EMBL" id="MBA0638671.1"/>
    </source>
</evidence>
<sequence length="167" mass="19301">MPRVWPHNKIECVNNLKKKKKALYVTWSDDDSSSGFDLKDDHQNFITFISNAENEEFDIETCGEIDEDFLKTYKEMMGKWAMVCEINIQLSQENKYLKDENVALTNQVATKEALPTNELSNIVKIECSSVYVWKCGTLQVYRLNCNISKDIQWNTFGGLQGSNLRKV</sequence>
<dbReference type="AlphaFoldDB" id="A0A7J8TKN1"/>
<name>A0A7J8TKN1_GOSDV</name>